<accession>G0AKC5</accession>
<dbReference type="Proteomes" id="UP000008392">
    <property type="component" value="Chromosome"/>
</dbReference>
<reference evidence="1 2" key="4">
    <citation type="journal article" date="2010" name="Environ. Microbiol.">
        <title>The bacterial genus Collimonas: mycophagy, weathering and other adaptive solutions to life in oligotrophic soil environments.</title>
        <authorList>
            <person name="Leveau J.H."/>
            <person name="Uroz S."/>
            <person name="de Boer W."/>
        </authorList>
    </citation>
    <scope>NUCLEOTIDE SEQUENCE [LARGE SCALE GENOMIC DNA]</scope>
    <source>
        <strain evidence="1 2">Ter331</strain>
    </source>
</reference>
<gene>
    <name evidence="1" type="ordered locus">CFU_2225</name>
</gene>
<organism evidence="1 2">
    <name type="scientific">Collimonas fungivorans (strain Ter331)</name>
    <dbReference type="NCBI Taxonomy" id="1005048"/>
    <lineage>
        <taxon>Bacteria</taxon>
        <taxon>Pseudomonadati</taxon>
        <taxon>Pseudomonadota</taxon>
        <taxon>Betaproteobacteria</taxon>
        <taxon>Burkholderiales</taxon>
        <taxon>Oxalobacteraceae</taxon>
        <taxon>Collimonas</taxon>
    </lineage>
</organism>
<dbReference type="HOGENOM" id="CLU_497586_0_0_4"/>
<evidence type="ECO:0000313" key="2">
    <source>
        <dbReference type="Proteomes" id="UP000008392"/>
    </source>
</evidence>
<keyword evidence="2" id="KW-1185">Reference proteome</keyword>
<sequence length="547" mass="59397">MLGQHRRLGVDVLLHARRQVRHAEIALGLLAVAAAQVGLLQPAVLDRHDLHLMPGCLGGDFPPGLGPRPRQYHRRFAQRLRSLDFINQHRQAIHLDFIGQAGLLPIVRYTVQHQAFHRFPFIRRINAGAQEQAPANRHQHFQINPLLPCLLRRRRKAPCRVVKHGDGARTHDAGRAQLILGVLGQPDIASGCGCAFHRHIVCFGHAAGQAQVFLVVVGRLVCLDNAAGAFQAVEIQPHALRHQGRHLGRVDARQVDPEIAAEAGSAADQSRQVEIITVEYLADRIASTAGAGSAVVKRAELLGDAMVCHRHRRRPGIGDHGQAAQATRTEAAGGHAGLAFSDAESPFHEGLDEIAEADRAVDLHPLVGFAVERQVGQGIAGRIESHRSAWRFARIGRNIQGAVADGAECGAIEFIGKKPRRGAHPVGMVLQQRGAAFGLALARAARRQVDAAEHLGRQVGIGAIQRFVIGIAVRLVGRAFPYRKPRRFGIELLELAEAPHPLQAEQEQHQHAASQDRLEQGLAPLARSGHAWQGEGSGWDRHGVAAQ</sequence>
<reference evidence="1 2" key="3">
    <citation type="journal article" date="2008" name="FEMS Microbiol. Ecol.">
        <title>Identification and characterization of genes underlying chitinolysis in Collimonas fungivorans Ter331.</title>
        <authorList>
            <person name="Fritsche K."/>
            <person name="de Boer W."/>
            <person name="Gerards S."/>
            <person name="van den Berg M."/>
            <person name="van Veen J.A."/>
            <person name="Leveau J.H."/>
        </authorList>
    </citation>
    <scope>NUCLEOTIDE SEQUENCE [LARGE SCALE GENOMIC DNA]</scope>
    <source>
        <strain evidence="1 2">Ter331</strain>
    </source>
</reference>
<reference evidence="2" key="6">
    <citation type="submission" date="2011-05" db="EMBL/GenBank/DDBJ databases">
        <title>Complete sequence of Collimonas fungivorans Ter331.</title>
        <authorList>
            <person name="Leveau J.H."/>
        </authorList>
    </citation>
    <scope>NUCLEOTIDE SEQUENCE [LARGE SCALE GENOMIC DNA]</scope>
    <source>
        <strain evidence="2">Ter331</strain>
    </source>
</reference>
<dbReference type="AlphaFoldDB" id="G0AKC5"/>
<name>G0AKC5_COLFT</name>
<proteinExistence type="predicted"/>
<reference evidence="1 2" key="5">
    <citation type="journal article" date="2011" name="ISME J.">
        <title>Dual transcriptional profiling of a bacterial/fungal confrontation: Collimonas fungivorans versus Aspergillus niger.</title>
        <authorList>
            <person name="Mela F."/>
            <person name="Fritsche K."/>
            <person name="de Boer W."/>
            <person name="van Veen J.A."/>
            <person name="de Graaff L.H."/>
            <person name="van den Berg M."/>
            <person name="Leveau J.H."/>
        </authorList>
    </citation>
    <scope>NUCLEOTIDE SEQUENCE [LARGE SCALE GENOMIC DNA]</scope>
    <source>
        <strain evidence="1 2">Ter331</strain>
    </source>
</reference>
<reference evidence="1 2" key="2">
    <citation type="journal article" date="2006" name="J. Microbiol. Methods">
        <title>Genomic flank-sequencing of plasposon insertion sites for rapid identification of functional genes.</title>
        <authorList>
            <person name="Leveau J.H."/>
            <person name="Gerards S."/>
            <person name="Fritsche K."/>
            <person name="Zondag G."/>
            <person name="van Veen J.A."/>
        </authorList>
    </citation>
    <scope>NUCLEOTIDE SEQUENCE [LARGE SCALE GENOMIC DNA]</scope>
    <source>
        <strain evidence="1 2">Ter331</strain>
    </source>
</reference>
<reference evidence="1 2" key="1">
    <citation type="journal article" date="2004" name="Environ. Microbiol.">
        <title>Phylogeny-function analysis of (meta)genomic libraries: screening for expression of ribosomal RNA genes by large-insert library fluorescent in situ hybridization (LIL-FISH).</title>
        <authorList>
            <person name="Leveau J.H."/>
            <person name="Gerards S."/>
            <person name="de Boer W."/>
            <person name="van Veen J.A."/>
        </authorList>
    </citation>
    <scope>NUCLEOTIDE SEQUENCE [LARGE SCALE GENOMIC DNA]</scope>
    <source>
        <strain evidence="1 2">Ter331</strain>
    </source>
</reference>
<dbReference type="EMBL" id="CP002745">
    <property type="protein sequence ID" value="AEK62052.1"/>
    <property type="molecule type" value="Genomic_DNA"/>
</dbReference>
<protein>
    <submittedName>
        <fullName evidence="1">Uncharacterized protein</fullName>
    </submittedName>
</protein>
<evidence type="ECO:0000313" key="1">
    <source>
        <dbReference type="EMBL" id="AEK62052.1"/>
    </source>
</evidence>
<dbReference type="KEGG" id="cfu:CFU_2225"/>